<dbReference type="Gene3D" id="4.10.240.10">
    <property type="entry name" value="Zn(2)-C6 fungal-type DNA-binding domain"/>
    <property type="match status" value="1"/>
</dbReference>
<accession>A0AA38RCV7</accession>
<dbReference type="EMBL" id="JANBVN010000194">
    <property type="protein sequence ID" value="KAJ9133792.1"/>
    <property type="molecule type" value="Genomic_DNA"/>
</dbReference>
<evidence type="ECO:0000259" key="5">
    <source>
        <dbReference type="PROSITE" id="PS50048"/>
    </source>
</evidence>
<feature type="compositionally biased region" description="Polar residues" evidence="4">
    <location>
        <begin position="811"/>
        <end position="821"/>
    </location>
</feature>
<dbReference type="PANTHER" id="PTHR46910">
    <property type="entry name" value="TRANSCRIPTION FACTOR PDR1"/>
    <property type="match status" value="1"/>
</dbReference>
<dbReference type="PROSITE" id="PS50048">
    <property type="entry name" value="ZN2_CY6_FUNGAL_2"/>
    <property type="match status" value="1"/>
</dbReference>
<dbReference type="InterPro" id="IPR007219">
    <property type="entry name" value="XnlR_reg_dom"/>
</dbReference>
<organism evidence="6 7">
    <name type="scientific">Coniochaeta hoffmannii</name>
    <dbReference type="NCBI Taxonomy" id="91930"/>
    <lineage>
        <taxon>Eukaryota</taxon>
        <taxon>Fungi</taxon>
        <taxon>Dikarya</taxon>
        <taxon>Ascomycota</taxon>
        <taxon>Pezizomycotina</taxon>
        <taxon>Sordariomycetes</taxon>
        <taxon>Sordariomycetidae</taxon>
        <taxon>Coniochaetales</taxon>
        <taxon>Coniochaetaceae</taxon>
        <taxon>Coniochaeta</taxon>
    </lineage>
</organism>
<feature type="region of interest" description="Disordered" evidence="4">
    <location>
        <begin position="1"/>
        <end position="132"/>
    </location>
</feature>
<dbReference type="Pfam" id="PF04082">
    <property type="entry name" value="Fungal_trans"/>
    <property type="match status" value="1"/>
</dbReference>
<feature type="domain" description="Zn(2)-C6 fungal-type" evidence="5">
    <location>
        <begin position="128"/>
        <end position="159"/>
    </location>
</feature>
<dbReference type="SMART" id="SM00906">
    <property type="entry name" value="Fungal_trans"/>
    <property type="match status" value="1"/>
</dbReference>
<evidence type="ECO:0000256" key="1">
    <source>
        <dbReference type="ARBA" id="ARBA00022723"/>
    </source>
</evidence>
<evidence type="ECO:0000313" key="6">
    <source>
        <dbReference type="EMBL" id="KAJ9133792.1"/>
    </source>
</evidence>
<feature type="compositionally biased region" description="Low complexity" evidence="4">
    <location>
        <begin position="104"/>
        <end position="116"/>
    </location>
</feature>
<evidence type="ECO:0000256" key="2">
    <source>
        <dbReference type="ARBA" id="ARBA00023242"/>
    </source>
</evidence>
<dbReference type="SUPFAM" id="SSF57701">
    <property type="entry name" value="Zn2/Cys6 DNA-binding domain"/>
    <property type="match status" value="1"/>
</dbReference>
<dbReference type="InterPro" id="IPR050987">
    <property type="entry name" value="AtrR-like"/>
</dbReference>
<proteinExistence type="predicted"/>
<dbReference type="SMART" id="SM00066">
    <property type="entry name" value="GAL4"/>
    <property type="match status" value="1"/>
</dbReference>
<keyword evidence="1" id="KW-0479">Metal-binding</keyword>
<dbReference type="GO" id="GO:0008270">
    <property type="term" value="F:zinc ion binding"/>
    <property type="evidence" value="ECO:0007669"/>
    <property type="project" value="InterPro"/>
</dbReference>
<comment type="caution">
    <text evidence="6">The sequence shown here is derived from an EMBL/GenBank/DDBJ whole genome shotgun (WGS) entry which is preliminary data.</text>
</comment>
<evidence type="ECO:0000256" key="4">
    <source>
        <dbReference type="SAM" id="MobiDB-lite"/>
    </source>
</evidence>
<protein>
    <submittedName>
        <fullName evidence="6">Transcription factor</fullName>
    </submittedName>
</protein>
<reference evidence="6" key="1">
    <citation type="submission" date="2022-07" db="EMBL/GenBank/DDBJ databases">
        <title>Fungi with potential for degradation of polypropylene.</title>
        <authorList>
            <person name="Gostincar C."/>
        </authorList>
    </citation>
    <scope>NUCLEOTIDE SEQUENCE</scope>
    <source>
        <strain evidence="6">EXF-13287</strain>
    </source>
</reference>
<dbReference type="InterPro" id="IPR036864">
    <property type="entry name" value="Zn2-C6_fun-type_DNA-bd_sf"/>
</dbReference>
<dbReference type="GO" id="GO:0006351">
    <property type="term" value="P:DNA-templated transcription"/>
    <property type="evidence" value="ECO:0007669"/>
    <property type="project" value="InterPro"/>
</dbReference>
<dbReference type="CDD" id="cd00067">
    <property type="entry name" value="GAL4"/>
    <property type="match status" value="1"/>
</dbReference>
<sequence length="834" mass="91111">MAAPSHNPYARSANPSTRSYDSSSLSSATSPRVPPQYLGRLPGTSGRSNAAPPPQPIGIPPLLSSSHHHAHPTSFQTPFTPVTAGSIMGRGSLASNDSGGGTPGPSSAQLGSSSSQKRAYRQRRKDPSCDACRERKVKCDATETSACSECSSRNVKCQFTKDTNRRMSSMKQMQDMDKENARLRRENAILKRQAQERDDQQFQLPEINAEPKRKIRPPPVHDLAQARSNIRTFARGIWKPPAGSRQPSTPRVFKWPNVELPPKALADRLLLAYYTSAHTMTPIVHWLVFQKDVEDLYALGKQQDTTSAPFMSLFFSILAVGSLFGPGAHLHHRSSTGTDMIEAARRFVDMWADDYVLDHARTFVSIAYFLSEMNMRSAACSWLSMAVSVAHDLGLHLEVGQWPPIEREMRRRTWWVIYVLDRSLALELGRPTMINDADCDVSLPAAVDDHYIHDSGILRPNGAEPLTNSLLAIINAVRSYVSLNKSLSSPVIAPTRLATFDQHFTMCLRTFPPTCEPSSSVGLSPQLLNPLIYLLNARLLLHRHNLSPACPVDVRLTAVDECTHSALATANYIARTTQDLPAVATTMLLLHTFRCALFLLLAAQLDAATTCVRALASVDSRPDVTVPCGRFLFFFARTLLHKRTDLETYYLRSLPPNQSASFVSPRAVQEALLEDEELLAYVSADLQASPETAWVWAGGERELYAQDGPSRGRQSPAAITIANGQLSTFETRTGLTDDEARDWGGWDRVHGAIGDLMGRGSSPTPAVVPSNWPAPPPQQHAGVKSEPSGHGGPALPPINAGPGMQPGEGSGSNCLTNGAKSKSQDKLSIANMLQ</sequence>
<dbReference type="GO" id="GO:0000981">
    <property type="term" value="F:DNA-binding transcription factor activity, RNA polymerase II-specific"/>
    <property type="evidence" value="ECO:0007669"/>
    <property type="project" value="InterPro"/>
</dbReference>
<dbReference type="Pfam" id="PF00172">
    <property type="entry name" value="Zn_clus"/>
    <property type="match status" value="1"/>
</dbReference>
<name>A0AA38RCV7_9PEZI</name>
<dbReference type="GO" id="GO:0003677">
    <property type="term" value="F:DNA binding"/>
    <property type="evidence" value="ECO:0007669"/>
    <property type="project" value="InterPro"/>
</dbReference>
<feature type="region of interest" description="Disordered" evidence="4">
    <location>
        <begin position="756"/>
        <end position="834"/>
    </location>
</feature>
<feature type="compositionally biased region" description="Low complexity" evidence="4">
    <location>
        <begin position="16"/>
        <end position="30"/>
    </location>
</feature>
<keyword evidence="7" id="KW-1185">Reference proteome</keyword>
<gene>
    <name evidence="6" type="ORF">NKR19_g8896</name>
</gene>
<dbReference type="PANTHER" id="PTHR46910:SF1">
    <property type="entry name" value="MISCELLANEOUS ZN(II)2CYS6 TRANSCRIPTION FACTOR (EUROFUNG)-RELATED"/>
    <property type="match status" value="1"/>
</dbReference>
<dbReference type="PROSITE" id="PS00463">
    <property type="entry name" value="ZN2_CY6_FUNGAL_1"/>
    <property type="match status" value="1"/>
</dbReference>
<evidence type="ECO:0000313" key="7">
    <source>
        <dbReference type="Proteomes" id="UP001174691"/>
    </source>
</evidence>
<dbReference type="Proteomes" id="UP001174691">
    <property type="component" value="Unassembled WGS sequence"/>
</dbReference>
<dbReference type="CDD" id="cd12148">
    <property type="entry name" value="fungal_TF_MHR"/>
    <property type="match status" value="1"/>
</dbReference>
<dbReference type="AlphaFoldDB" id="A0AA38RCV7"/>
<dbReference type="InterPro" id="IPR001138">
    <property type="entry name" value="Zn2Cys6_DnaBD"/>
</dbReference>
<keyword evidence="3" id="KW-0175">Coiled coil</keyword>
<evidence type="ECO:0000256" key="3">
    <source>
        <dbReference type="SAM" id="Coils"/>
    </source>
</evidence>
<keyword evidence="2" id="KW-0539">Nucleus</keyword>
<feature type="coiled-coil region" evidence="3">
    <location>
        <begin position="166"/>
        <end position="200"/>
    </location>
</feature>